<comment type="caution">
    <text evidence="4">The sequence shown here is derived from an EMBL/GenBank/DDBJ whole genome shotgun (WGS) entry which is preliminary data.</text>
</comment>
<dbReference type="SUPFAM" id="SSF53335">
    <property type="entry name" value="S-adenosyl-L-methionine-dependent methyltransferases"/>
    <property type="match status" value="1"/>
</dbReference>
<sequence length="332" mass="36706">MLNVNHDRDAALRRRSESWYDPARRPALLALLQLLQSREYDFVTATPATHARVVKRPDRRTATSLRDVLGWSLAFARDLLDPAVSWALEEAGAIQPISASADRWEPTLRVSRVGSHLYLHSAYPTTQADAVFLGPDSYRFARWIAENGKPGARTVMDYGAGAGVGGVSAASGLADARLTLADINPKALFLASINAEHAGIAHDTIEAREPQAIERTFDLIVTHPPFMIDADRRAYRDGGDLYGARLSLDWVMQGTRLLTPGGRLILHTGVSIVDGRDVLLDELRRCLPEQGLTMRYVELDPDIFSEDLDQPGYERVERIAAIGLMIERDAAR</sequence>
<keyword evidence="2" id="KW-0949">S-adenosyl-L-methionine</keyword>
<keyword evidence="5" id="KW-1185">Reference proteome</keyword>
<organism evidence="4 5">
    <name type="scientific">Sphingomonas sanguinis</name>
    <dbReference type="NCBI Taxonomy" id="33051"/>
    <lineage>
        <taxon>Bacteria</taxon>
        <taxon>Pseudomonadati</taxon>
        <taxon>Pseudomonadota</taxon>
        <taxon>Alphaproteobacteria</taxon>
        <taxon>Sphingomonadales</taxon>
        <taxon>Sphingomonadaceae</taxon>
        <taxon>Sphingomonas</taxon>
    </lineage>
</organism>
<gene>
    <name evidence="4" type="ORF">N4G62_18050</name>
</gene>
<dbReference type="EMBL" id="JAOBTW010000028">
    <property type="protein sequence ID" value="MDZ7283934.1"/>
    <property type="molecule type" value="Genomic_DNA"/>
</dbReference>
<protein>
    <submittedName>
        <fullName evidence="4">Methyltransferase</fullName>
    </submittedName>
</protein>
<keyword evidence="1 4" id="KW-0808">Transferase</keyword>
<name>A0ABU5LVG7_9SPHN</name>
<evidence type="ECO:0000256" key="1">
    <source>
        <dbReference type="ARBA" id="ARBA00022603"/>
    </source>
</evidence>
<feature type="domain" description="Methyltransferase small" evidence="3">
    <location>
        <begin position="152"/>
        <end position="231"/>
    </location>
</feature>
<dbReference type="GO" id="GO:0032259">
    <property type="term" value="P:methylation"/>
    <property type="evidence" value="ECO:0007669"/>
    <property type="project" value="UniProtKB-KW"/>
</dbReference>
<evidence type="ECO:0000313" key="4">
    <source>
        <dbReference type="EMBL" id="MDZ7283934.1"/>
    </source>
</evidence>
<dbReference type="Proteomes" id="UP001292182">
    <property type="component" value="Unassembled WGS sequence"/>
</dbReference>
<keyword evidence="1 4" id="KW-0489">Methyltransferase</keyword>
<dbReference type="RefSeq" id="WP_322540332.1">
    <property type="nucleotide sequence ID" value="NZ_JAOBTW010000028.1"/>
</dbReference>
<evidence type="ECO:0000313" key="5">
    <source>
        <dbReference type="Proteomes" id="UP001292182"/>
    </source>
</evidence>
<evidence type="ECO:0000259" key="3">
    <source>
        <dbReference type="Pfam" id="PF05175"/>
    </source>
</evidence>
<reference evidence="5" key="1">
    <citation type="submission" date="2023-07" db="EMBL/GenBank/DDBJ databases">
        <title>Whole genome sequence analysis of rice epiphytic Sphingomonas sanguinis OsEp_Plm_15B2.</title>
        <authorList>
            <person name="Sahu K.P."/>
            <person name="Asharani P."/>
            <person name="Reddy B."/>
            <person name="Kumar A."/>
        </authorList>
    </citation>
    <scope>NUCLEOTIDE SEQUENCE [LARGE SCALE GENOMIC DNA]</scope>
    <source>
        <strain evidence="5">OsEp_Plm_15B2</strain>
    </source>
</reference>
<dbReference type="Pfam" id="PF05175">
    <property type="entry name" value="MTS"/>
    <property type="match status" value="1"/>
</dbReference>
<evidence type="ECO:0000256" key="2">
    <source>
        <dbReference type="ARBA" id="ARBA00022691"/>
    </source>
</evidence>
<accession>A0ABU5LVG7</accession>
<dbReference type="InterPro" id="IPR007848">
    <property type="entry name" value="Small_mtfrase_dom"/>
</dbReference>
<dbReference type="GO" id="GO:0008168">
    <property type="term" value="F:methyltransferase activity"/>
    <property type="evidence" value="ECO:0007669"/>
    <property type="project" value="UniProtKB-KW"/>
</dbReference>
<dbReference type="Gene3D" id="3.40.50.150">
    <property type="entry name" value="Vaccinia Virus protein VP39"/>
    <property type="match status" value="1"/>
</dbReference>
<proteinExistence type="predicted"/>
<dbReference type="InterPro" id="IPR029063">
    <property type="entry name" value="SAM-dependent_MTases_sf"/>
</dbReference>